<evidence type="ECO:0000313" key="2">
    <source>
        <dbReference type="Proteomes" id="UP000518752"/>
    </source>
</evidence>
<sequence>MTLYNSSYWYINSLTISFLKAGRYSFCMCQLLGLALFCALNSYSILLPGIEPGPPYSAIYRKSGLECKGLGAHSSCAIVDSAMVVSNPNVHSVQIKSILDLANMKSITGIKSTGILTRLNMRKQLREDISQTIVPEFHLSSIRFKAAPNFHQASVPVASNEVTFSLLRANPGPKIH</sequence>
<gene>
    <name evidence="1" type="ORF">D9757_009130</name>
</gene>
<accession>A0A8H5H7M6</accession>
<reference evidence="1 2" key="1">
    <citation type="journal article" date="2020" name="ISME J.">
        <title>Uncovering the hidden diversity of litter-decomposition mechanisms in mushroom-forming fungi.</title>
        <authorList>
            <person name="Floudas D."/>
            <person name="Bentzer J."/>
            <person name="Ahren D."/>
            <person name="Johansson T."/>
            <person name="Persson P."/>
            <person name="Tunlid A."/>
        </authorList>
    </citation>
    <scope>NUCLEOTIDE SEQUENCE [LARGE SCALE GENOMIC DNA]</scope>
    <source>
        <strain evidence="1 2">CBS 406.79</strain>
    </source>
</reference>
<dbReference type="EMBL" id="JAACJN010000078">
    <property type="protein sequence ID" value="KAF5378238.1"/>
    <property type="molecule type" value="Genomic_DNA"/>
</dbReference>
<proteinExistence type="predicted"/>
<evidence type="ECO:0000313" key="1">
    <source>
        <dbReference type="EMBL" id="KAF5378238.1"/>
    </source>
</evidence>
<keyword evidence="2" id="KW-1185">Reference proteome</keyword>
<name>A0A8H5H7M6_9AGAR</name>
<organism evidence="1 2">
    <name type="scientific">Collybiopsis confluens</name>
    <dbReference type="NCBI Taxonomy" id="2823264"/>
    <lineage>
        <taxon>Eukaryota</taxon>
        <taxon>Fungi</taxon>
        <taxon>Dikarya</taxon>
        <taxon>Basidiomycota</taxon>
        <taxon>Agaricomycotina</taxon>
        <taxon>Agaricomycetes</taxon>
        <taxon>Agaricomycetidae</taxon>
        <taxon>Agaricales</taxon>
        <taxon>Marasmiineae</taxon>
        <taxon>Omphalotaceae</taxon>
        <taxon>Collybiopsis</taxon>
    </lineage>
</organism>
<comment type="caution">
    <text evidence="1">The sequence shown here is derived from an EMBL/GenBank/DDBJ whole genome shotgun (WGS) entry which is preliminary data.</text>
</comment>
<dbReference type="AlphaFoldDB" id="A0A8H5H7M6"/>
<dbReference type="Proteomes" id="UP000518752">
    <property type="component" value="Unassembled WGS sequence"/>
</dbReference>
<protein>
    <submittedName>
        <fullName evidence="1">Uncharacterized protein</fullName>
    </submittedName>
</protein>